<comment type="function">
    <text evidence="7">Choline transporter.</text>
</comment>
<evidence type="ECO:0000256" key="7">
    <source>
        <dbReference type="RuleBase" id="RU368066"/>
    </source>
</evidence>
<keyword evidence="3 7" id="KW-0812">Transmembrane</keyword>
<name>A0A485K5J2_9STRA</name>
<dbReference type="AlphaFoldDB" id="A0A485K5J2"/>
<keyword evidence="5 7" id="KW-0472">Membrane</keyword>
<feature type="transmembrane region" description="Helical" evidence="7">
    <location>
        <begin position="519"/>
        <end position="544"/>
    </location>
</feature>
<evidence type="ECO:0000256" key="1">
    <source>
        <dbReference type="ARBA" id="ARBA00004141"/>
    </source>
</evidence>
<keyword evidence="11" id="KW-1185">Reference proteome</keyword>
<feature type="transmembrane region" description="Helical" evidence="7">
    <location>
        <begin position="311"/>
        <end position="338"/>
    </location>
</feature>
<sequence>MGKKSKKQKETAESESPTAAAAPVPASPTYGSSAPVLHVRRNAYLEADRKCRDILCTILFAVFWAGMVTICLVAYRNGNVDALIYPVDHNGQLCNASYPNAFYPHPIQDSQRSSAYYAICVDACPLKGQDVAGTPSSFDTTDVFHRCVPTNMTQVGDDAADAFSGVIGNASSAFKYIARYVDDIRKTWQPIVGFGVGVGFAGCVVWLGLLRLAPGVVVWGSLFVSLGTIFLATGLAASQARLVQSDQLDQLQASLQLQQVAGQETTFKYITIGLLVVDAILLLLVVFMFSRIRLAVGIIQEASKSITHLPSLLLFPVAPLVALLGLFAYFVVSSLYIASCGNLSLAQLQAVYDPQSAATNGTTANAMKYLFAYNVLGVFWTQQLIDAVTVCTIAGAVSRFYWSDSRDQLGFAVATSWVYCFRYSFGSLVFGAAIVAIVQFFRVLLEYIDQQTKHTQTSLVKVVVCCCRACLWCLHKVVKFLSRNGYILVAMKGGSFCASVVDAFQLVAANLLRIGTLGIVSNFVIFMGKLLLTTGCSILVYWFVAVKSDYEISSPFPPLVVTAILAYATASFFLGVFEIAIDTILLSICEDEKINRATASYYASDALRGFLDHSASHAFLHHKDLEDAKRTDVRV</sequence>
<evidence type="ECO:0000256" key="3">
    <source>
        <dbReference type="ARBA" id="ARBA00022692"/>
    </source>
</evidence>
<dbReference type="EMBL" id="VJMH01000080">
    <property type="protein sequence ID" value="KAF0719298.1"/>
    <property type="molecule type" value="Genomic_DNA"/>
</dbReference>
<dbReference type="OrthoDB" id="420519at2759"/>
<feature type="transmembrane region" description="Helical" evidence="7">
    <location>
        <begin position="191"/>
        <end position="209"/>
    </location>
</feature>
<evidence type="ECO:0000256" key="8">
    <source>
        <dbReference type="SAM" id="MobiDB-lite"/>
    </source>
</evidence>
<dbReference type="Pfam" id="PF04515">
    <property type="entry name" value="Choline_transpo"/>
    <property type="match status" value="1"/>
</dbReference>
<feature type="transmembrane region" description="Helical" evidence="7">
    <location>
        <begin position="384"/>
        <end position="402"/>
    </location>
</feature>
<evidence type="ECO:0000313" key="9">
    <source>
        <dbReference type="EMBL" id="KAF0719298.1"/>
    </source>
</evidence>
<evidence type="ECO:0000313" key="10">
    <source>
        <dbReference type="EMBL" id="VFT78366.1"/>
    </source>
</evidence>
<dbReference type="GO" id="GO:0022857">
    <property type="term" value="F:transmembrane transporter activity"/>
    <property type="evidence" value="ECO:0007669"/>
    <property type="project" value="UniProtKB-UniRule"/>
</dbReference>
<feature type="transmembrane region" description="Helical" evidence="7">
    <location>
        <begin position="216"/>
        <end position="237"/>
    </location>
</feature>
<evidence type="ECO:0000256" key="6">
    <source>
        <dbReference type="ARBA" id="ARBA00023180"/>
    </source>
</evidence>
<evidence type="ECO:0000313" key="11">
    <source>
        <dbReference type="Proteomes" id="UP000332933"/>
    </source>
</evidence>
<evidence type="ECO:0000256" key="2">
    <source>
        <dbReference type="ARBA" id="ARBA00007168"/>
    </source>
</evidence>
<feature type="transmembrane region" description="Helical" evidence="7">
    <location>
        <begin position="556"/>
        <end position="577"/>
    </location>
</feature>
<dbReference type="GO" id="GO:0005886">
    <property type="term" value="C:plasma membrane"/>
    <property type="evidence" value="ECO:0007669"/>
    <property type="project" value="UniProtKB-SubCell"/>
</dbReference>
<dbReference type="Proteomes" id="UP000332933">
    <property type="component" value="Unassembled WGS sequence"/>
</dbReference>
<feature type="transmembrane region" description="Helical" evidence="7">
    <location>
        <begin position="54"/>
        <end position="75"/>
    </location>
</feature>
<comment type="subcellular location">
    <subcellularLocation>
        <location evidence="7">Cell membrane</location>
        <topology evidence="7">Multi-pass membrane protein</topology>
    </subcellularLocation>
    <subcellularLocation>
        <location evidence="1">Membrane</location>
        <topology evidence="1">Multi-pass membrane protein</topology>
    </subcellularLocation>
</comment>
<feature type="region of interest" description="Disordered" evidence="8">
    <location>
        <begin position="1"/>
        <end position="29"/>
    </location>
</feature>
<feature type="transmembrane region" description="Helical" evidence="7">
    <location>
        <begin position="486"/>
        <end position="507"/>
    </location>
</feature>
<gene>
    <name evidence="10" type="primary">Aste57867_1146</name>
    <name evidence="9" type="ORF">As57867_001145</name>
    <name evidence="10" type="ORF">ASTE57867_1146</name>
</gene>
<proteinExistence type="inferred from homology"/>
<dbReference type="PANTHER" id="PTHR12385">
    <property type="entry name" value="CHOLINE TRANSPORTER-LIKE (SLC FAMILY 44)"/>
    <property type="match status" value="1"/>
</dbReference>
<organism evidence="10 11">
    <name type="scientific">Aphanomyces stellatus</name>
    <dbReference type="NCBI Taxonomy" id="120398"/>
    <lineage>
        <taxon>Eukaryota</taxon>
        <taxon>Sar</taxon>
        <taxon>Stramenopiles</taxon>
        <taxon>Oomycota</taxon>
        <taxon>Saprolegniomycetes</taxon>
        <taxon>Saprolegniales</taxon>
        <taxon>Verrucalvaceae</taxon>
        <taxon>Aphanomyces</taxon>
    </lineage>
</organism>
<evidence type="ECO:0000256" key="4">
    <source>
        <dbReference type="ARBA" id="ARBA00022989"/>
    </source>
</evidence>
<comment type="similarity">
    <text evidence="2 7">Belongs to the CTL (choline transporter-like) family.</text>
</comment>
<evidence type="ECO:0000256" key="5">
    <source>
        <dbReference type="ARBA" id="ARBA00023136"/>
    </source>
</evidence>
<protein>
    <recommendedName>
        <fullName evidence="7">Choline transporter-like protein</fullName>
    </recommendedName>
</protein>
<reference evidence="9" key="2">
    <citation type="submission" date="2019-06" db="EMBL/GenBank/DDBJ databases">
        <title>Genomics analysis of Aphanomyces spp. identifies a new class of oomycete effector associated with host adaptation.</title>
        <authorList>
            <person name="Gaulin E."/>
        </authorList>
    </citation>
    <scope>NUCLEOTIDE SEQUENCE</scope>
    <source>
        <strain evidence="9">CBS 578.67</strain>
    </source>
</reference>
<feature type="compositionally biased region" description="Low complexity" evidence="8">
    <location>
        <begin position="14"/>
        <end position="29"/>
    </location>
</feature>
<feature type="transmembrane region" description="Helical" evidence="7">
    <location>
        <begin position="269"/>
        <end position="290"/>
    </location>
</feature>
<feature type="transmembrane region" description="Helical" evidence="7">
    <location>
        <begin position="423"/>
        <end position="445"/>
    </location>
</feature>
<reference evidence="10 11" key="1">
    <citation type="submission" date="2019-03" db="EMBL/GenBank/DDBJ databases">
        <authorList>
            <person name="Gaulin E."/>
            <person name="Dumas B."/>
        </authorList>
    </citation>
    <scope>NUCLEOTIDE SEQUENCE [LARGE SCALE GENOMIC DNA]</scope>
    <source>
        <strain evidence="10">CBS 568.67</strain>
    </source>
</reference>
<keyword evidence="6" id="KW-0325">Glycoprotein</keyword>
<dbReference type="InterPro" id="IPR007603">
    <property type="entry name" value="Choline_transptr-like"/>
</dbReference>
<accession>A0A485K5J2</accession>
<keyword evidence="4 7" id="KW-1133">Transmembrane helix</keyword>
<dbReference type="PANTHER" id="PTHR12385:SF14">
    <property type="entry name" value="CHOLINE TRANSPORTER-LIKE 2"/>
    <property type="match status" value="1"/>
</dbReference>
<dbReference type="EMBL" id="CAADRA010000080">
    <property type="protein sequence ID" value="VFT78366.1"/>
    <property type="molecule type" value="Genomic_DNA"/>
</dbReference>